<sequence length="363" mass="42862">MAETDTPVVEVWYNGMFIKKPLIYFDPDKKEIMYADFREMGYAEFIAHLNVITRRICKDVYYCPDGQTLCQGLAALHNECDYHEFHECLHEKKKVNLYVDHMHEPLFDWIEMEEPGIEDDTNSKADEDVDSMLIDKDCWEHEVDDEDFSMKRATTTIQNKDRFLNKLCPNVEEEEDSNVEQLPHVYPVHNSEQQWDEMAPVLGMKFTNPTELKQCLTNYDVKHGYDLWYEKNDKNRLLVKCCKDKEPSCPFRLWASWMQEERTFQIKSLKSSHNCGRVFKIGLVNYKWIGKQYFNVLLENPRLSLRKMKAQISSTYNIIVSIGQCRNPKKFALSEIEGTLKEHYSRLWDYGIEIKRANPGSTV</sequence>
<dbReference type="EMBL" id="OX465077">
    <property type="protein sequence ID" value="CAI9266444.1"/>
    <property type="molecule type" value="Genomic_DNA"/>
</dbReference>
<protein>
    <recommendedName>
        <fullName evidence="1">Transposase MuDR plant domain-containing protein</fullName>
    </recommendedName>
</protein>
<evidence type="ECO:0000313" key="2">
    <source>
        <dbReference type="EMBL" id="CAI9266444.1"/>
    </source>
</evidence>
<keyword evidence="3" id="KW-1185">Reference proteome</keyword>
<gene>
    <name evidence="2" type="ORF">LSALG_LOCUS7004</name>
</gene>
<name>A0AA35Y432_LACSI</name>
<reference evidence="2" key="1">
    <citation type="submission" date="2023-04" db="EMBL/GenBank/DDBJ databases">
        <authorList>
            <person name="Vijverberg K."/>
            <person name="Xiong W."/>
            <person name="Schranz E."/>
        </authorList>
    </citation>
    <scope>NUCLEOTIDE SEQUENCE</scope>
</reference>
<dbReference type="PANTHER" id="PTHR31973:SF189">
    <property type="entry name" value="TRANSPOSASE, MUDR, PLANT, MULE TRANSPOSASE DOMAIN PROTEIN-RELATED"/>
    <property type="match status" value="1"/>
</dbReference>
<accession>A0AA35Y432</accession>
<feature type="domain" description="Transposase MuDR plant" evidence="1">
    <location>
        <begin position="201"/>
        <end position="266"/>
    </location>
</feature>
<evidence type="ECO:0000313" key="3">
    <source>
        <dbReference type="Proteomes" id="UP001177003"/>
    </source>
</evidence>
<dbReference type="PANTHER" id="PTHR31973">
    <property type="entry name" value="POLYPROTEIN, PUTATIVE-RELATED"/>
    <property type="match status" value="1"/>
</dbReference>
<dbReference type="AlphaFoldDB" id="A0AA35Y432"/>
<proteinExistence type="predicted"/>
<evidence type="ECO:0000259" key="1">
    <source>
        <dbReference type="Pfam" id="PF03108"/>
    </source>
</evidence>
<dbReference type="Pfam" id="PF03108">
    <property type="entry name" value="DBD_Tnp_Mut"/>
    <property type="match status" value="1"/>
</dbReference>
<dbReference type="InterPro" id="IPR004332">
    <property type="entry name" value="Transposase_MuDR"/>
</dbReference>
<dbReference type="Proteomes" id="UP001177003">
    <property type="component" value="Chromosome 1"/>
</dbReference>
<organism evidence="2 3">
    <name type="scientific">Lactuca saligna</name>
    <name type="common">Willowleaf lettuce</name>
    <dbReference type="NCBI Taxonomy" id="75948"/>
    <lineage>
        <taxon>Eukaryota</taxon>
        <taxon>Viridiplantae</taxon>
        <taxon>Streptophyta</taxon>
        <taxon>Embryophyta</taxon>
        <taxon>Tracheophyta</taxon>
        <taxon>Spermatophyta</taxon>
        <taxon>Magnoliopsida</taxon>
        <taxon>eudicotyledons</taxon>
        <taxon>Gunneridae</taxon>
        <taxon>Pentapetalae</taxon>
        <taxon>asterids</taxon>
        <taxon>campanulids</taxon>
        <taxon>Asterales</taxon>
        <taxon>Asteraceae</taxon>
        <taxon>Cichorioideae</taxon>
        <taxon>Cichorieae</taxon>
        <taxon>Lactucinae</taxon>
        <taxon>Lactuca</taxon>
    </lineage>
</organism>